<keyword evidence="4" id="KW-1185">Reference proteome</keyword>
<sequence>MENYGQPKQSGDNNSSSNEINIFKRRNTESTIPNLQFLSSSLGNKKLNSKRHSIMSFNNFLEIQAPKQNIETLQQPYLEQMKQQNKFLVDQQKKLVSQDEQKKIKEENQMQIMRDYQNFMRQFEKKKKQEKIQQEDVVIFWEQKIYPVQKYDFQVYYDEKGNRKWNFHEVTEKEMKKQEQDEEIQKQKEKQEFLKKLEFKESEQSQQLTQEHQKVMQEIEDQWKRTQRQKIQFINNHQKKNFSVVEQQNQEIKKSQSQDAFQSKKIMQRDQYTIRKVLSSVPLDKLKWIMDEKKKNFNEIQQKLLKNPIYKLKPQVKPTLSFYSKTSAQFNEKNLSGLMQQQNGSQQLTQNMDNSYPSFRQTTSSCFERLYTQKTASFLNKKFNINNPDTQSFLTTKNMWDTNGFRSSFSTAIQTPSSSQDPYQFEQFKIDTIIDQDDLAPKPKYLQKKHVKKQNLSSKSASTVKNIIQQNIQPNQIEQAQLKNNKDQLALLNNKLQEKLNQQKAFKSISSYENRSQTSSKQYRLKENDEIGQIIFKKQQKRQKSEDFQGQVKESLLLQNKDFYKPQQILETLFSDYDQDNKQSYVVIKKQLNTKNENNIFNFKSYFSNRYQQQPPSLLMTKQEIKKVSEQFTQSLQQQIKQINDEKSNFDALQIK</sequence>
<organism evidence="3 4">
    <name type="scientific">Tetrahymena thermophila (strain SB210)</name>
    <dbReference type="NCBI Taxonomy" id="312017"/>
    <lineage>
        <taxon>Eukaryota</taxon>
        <taxon>Sar</taxon>
        <taxon>Alveolata</taxon>
        <taxon>Ciliophora</taxon>
        <taxon>Intramacronucleata</taxon>
        <taxon>Oligohymenophorea</taxon>
        <taxon>Hymenostomatida</taxon>
        <taxon>Tetrahymenina</taxon>
        <taxon>Tetrahymenidae</taxon>
        <taxon>Tetrahymena</taxon>
    </lineage>
</organism>
<evidence type="ECO:0000313" key="3">
    <source>
        <dbReference type="EMBL" id="EAS06922.2"/>
    </source>
</evidence>
<gene>
    <name evidence="3" type="ORF">TTHERM_00726420</name>
</gene>
<name>Q24GE9_TETTS</name>
<dbReference type="InParanoid" id="Q24GE9"/>
<dbReference type="GeneID" id="7838636"/>
<evidence type="ECO:0000313" key="4">
    <source>
        <dbReference type="Proteomes" id="UP000009168"/>
    </source>
</evidence>
<dbReference type="HOGENOM" id="CLU_278690_0_0_1"/>
<dbReference type="Proteomes" id="UP000009168">
    <property type="component" value="Unassembled WGS sequence"/>
</dbReference>
<dbReference type="EMBL" id="GG662257">
    <property type="protein sequence ID" value="EAS06922.2"/>
    <property type="molecule type" value="Genomic_DNA"/>
</dbReference>
<dbReference type="RefSeq" id="XP_001027164.2">
    <property type="nucleotide sequence ID" value="XM_001027164.3"/>
</dbReference>
<dbReference type="STRING" id="312017.Q24GE9"/>
<reference evidence="4" key="1">
    <citation type="journal article" date="2006" name="PLoS Biol.">
        <title>Macronuclear genome sequence of the ciliate Tetrahymena thermophila, a model eukaryote.</title>
        <authorList>
            <person name="Eisen J.A."/>
            <person name="Coyne R.S."/>
            <person name="Wu M."/>
            <person name="Wu D."/>
            <person name="Thiagarajan M."/>
            <person name="Wortman J.R."/>
            <person name="Badger J.H."/>
            <person name="Ren Q."/>
            <person name="Amedeo P."/>
            <person name="Jones K.M."/>
            <person name="Tallon L.J."/>
            <person name="Delcher A.L."/>
            <person name="Salzberg S.L."/>
            <person name="Silva J.C."/>
            <person name="Haas B.J."/>
            <person name="Majoros W.H."/>
            <person name="Farzad M."/>
            <person name="Carlton J.M."/>
            <person name="Smith R.K. Jr."/>
            <person name="Garg J."/>
            <person name="Pearlman R.E."/>
            <person name="Karrer K.M."/>
            <person name="Sun L."/>
            <person name="Manning G."/>
            <person name="Elde N.C."/>
            <person name="Turkewitz A.P."/>
            <person name="Asai D.J."/>
            <person name="Wilkes D.E."/>
            <person name="Wang Y."/>
            <person name="Cai H."/>
            <person name="Collins K."/>
            <person name="Stewart B.A."/>
            <person name="Lee S.R."/>
            <person name="Wilamowska K."/>
            <person name="Weinberg Z."/>
            <person name="Ruzzo W.L."/>
            <person name="Wloga D."/>
            <person name="Gaertig J."/>
            <person name="Frankel J."/>
            <person name="Tsao C.-C."/>
            <person name="Gorovsky M.A."/>
            <person name="Keeling P.J."/>
            <person name="Waller R.F."/>
            <person name="Patron N.J."/>
            <person name="Cherry J.M."/>
            <person name="Stover N.A."/>
            <person name="Krieger C.J."/>
            <person name="del Toro C."/>
            <person name="Ryder H.F."/>
            <person name="Williamson S.C."/>
            <person name="Barbeau R.A."/>
            <person name="Hamilton E.P."/>
            <person name="Orias E."/>
        </authorList>
    </citation>
    <scope>NUCLEOTIDE SEQUENCE [LARGE SCALE GENOMIC DNA]</scope>
    <source>
        <strain evidence="4">SB210</strain>
    </source>
</reference>
<proteinExistence type="predicted"/>
<dbReference type="eggNOG" id="ENOG502T15Y">
    <property type="taxonomic scope" value="Eukaryota"/>
</dbReference>
<evidence type="ECO:0000256" key="2">
    <source>
        <dbReference type="SAM" id="MobiDB-lite"/>
    </source>
</evidence>
<feature type="region of interest" description="Disordered" evidence="2">
    <location>
        <begin position="1"/>
        <end position="27"/>
    </location>
</feature>
<dbReference type="AlphaFoldDB" id="Q24GE9"/>
<evidence type="ECO:0000256" key="1">
    <source>
        <dbReference type="SAM" id="Coils"/>
    </source>
</evidence>
<feature type="coiled-coil region" evidence="1">
    <location>
        <begin position="475"/>
        <end position="502"/>
    </location>
</feature>
<accession>Q24GE9</accession>
<protein>
    <submittedName>
        <fullName evidence="3">Uncharacterized protein</fullName>
    </submittedName>
</protein>
<feature type="coiled-coil region" evidence="1">
    <location>
        <begin position="168"/>
        <end position="197"/>
    </location>
</feature>
<feature type="compositionally biased region" description="Polar residues" evidence="2">
    <location>
        <begin position="1"/>
        <end position="20"/>
    </location>
</feature>
<keyword evidence="1" id="KW-0175">Coiled coil</keyword>
<dbReference type="KEGG" id="tet:TTHERM_00726420"/>